<dbReference type="PANTHER" id="PTHR30093:SF2">
    <property type="entry name" value="TYPE II SECRETION SYSTEM PROTEIN H"/>
    <property type="match status" value="1"/>
</dbReference>
<evidence type="ECO:0000259" key="2">
    <source>
        <dbReference type="Pfam" id="PF07596"/>
    </source>
</evidence>
<organism evidence="3 4">
    <name type="scientific">Thermogemmata fonticola</name>
    <dbReference type="NCBI Taxonomy" id="2755323"/>
    <lineage>
        <taxon>Bacteria</taxon>
        <taxon>Pseudomonadati</taxon>
        <taxon>Planctomycetota</taxon>
        <taxon>Planctomycetia</taxon>
        <taxon>Gemmatales</taxon>
        <taxon>Gemmataceae</taxon>
        <taxon>Thermogemmata</taxon>
    </lineage>
</organism>
<dbReference type="Pfam" id="PF07596">
    <property type="entry name" value="SBP_bac_10"/>
    <property type="match status" value="1"/>
</dbReference>
<feature type="transmembrane region" description="Helical" evidence="1">
    <location>
        <begin position="12"/>
        <end position="35"/>
    </location>
</feature>
<dbReference type="PROSITE" id="PS00409">
    <property type="entry name" value="PROKAR_NTER_METHYL"/>
    <property type="match status" value="1"/>
</dbReference>
<dbReference type="InterPro" id="IPR012902">
    <property type="entry name" value="N_methyl_site"/>
</dbReference>
<evidence type="ECO:0000256" key="1">
    <source>
        <dbReference type="SAM" id="Phobius"/>
    </source>
</evidence>
<dbReference type="SUPFAM" id="SSF54523">
    <property type="entry name" value="Pili subunits"/>
    <property type="match status" value="1"/>
</dbReference>
<dbReference type="AlphaFoldDB" id="A0A7V8VBH0"/>
<dbReference type="Pfam" id="PF07963">
    <property type="entry name" value="N_methyl"/>
    <property type="match status" value="1"/>
</dbReference>
<comment type="caution">
    <text evidence="3">The sequence shown here is derived from an EMBL/GenBank/DDBJ whole genome shotgun (WGS) entry which is preliminary data.</text>
</comment>
<gene>
    <name evidence="3" type="ORF">H0921_02230</name>
</gene>
<keyword evidence="1" id="KW-0812">Transmembrane</keyword>
<sequence>MFCRTSQRLRGFTLIELLVVIAIIAILIGLLLPAVQKVRDAAARISCQNNMKQLVLAVHNLNDNHSTLPPMSAPCADYRVSGCFTPDNSSMGRHIYTAFHFLLPYIEQTAIYNSLNLNAYAGGPYNRVIKLFICPADSSNSGGMCMTQYGGANNWAASNYAANNYVFGDPPNGRTYPLGKREMAASVPDGLSNTIFLAEIYATCGTGGSLAPNGLVWGSLWADANSIWRPGYNLGRYKAGNDVTNYPPSPMFQVQPQYLINCTPWTVQGIHTSGIMVALGDGSVRFLSGSISPTTWARANDPRDRVPLGNDW</sequence>
<dbReference type="InterPro" id="IPR027558">
    <property type="entry name" value="Pre_pil_HX9DG_C"/>
</dbReference>
<dbReference type="Gene3D" id="3.30.700.10">
    <property type="entry name" value="Glycoprotein, Type 4 Pilin"/>
    <property type="match status" value="1"/>
</dbReference>
<proteinExistence type="predicted"/>
<dbReference type="RefSeq" id="WP_194536382.1">
    <property type="nucleotide sequence ID" value="NZ_JACEFB010000001.1"/>
</dbReference>
<dbReference type="NCBIfam" id="TIGR02532">
    <property type="entry name" value="IV_pilin_GFxxxE"/>
    <property type="match status" value="1"/>
</dbReference>
<accession>A0A7V8VBH0</accession>
<feature type="domain" description="DUF1559" evidence="2">
    <location>
        <begin position="36"/>
        <end position="293"/>
    </location>
</feature>
<evidence type="ECO:0000313" key="3">
    <source>
        <dbReference type="EMBL" id="MBA2224974.1"/>
    </source>
</evidence>
<reference evidence="3 4" key="1">
    <citation type="submission" date="2020-07" db="EMBL/GenBank/DDBJ databases">
        <title>Thermogemmata thermophila gen. nov., sp. nov., a novel moderate thermophilic planctomycete from a Kamchatka hot spring.</title>
        <authorList>
            <person name="Elcheninov A.G."/>
            <person name="Podosokorskaya O.A."/>
            <person name="Kovaleva O.L."/>
            <person name="Novikov A."/>
            <person name="Bonch-Osmolovskaya E.A."/>
            <person name="Toshchakov S.V."/>
            <person name="Kublanov I.V."/>
        </authorList>
    </citation>
    <scope>NUCLEOTIDE SEQUENCE [LARGE SCALE GENOMIC DNA]</scope>
    <source>
        <strain evidence="3 4">2918</strain>
    </source>
</reference>
<keyword evidence="4" id="KW-1185">Reference proteome</keyword>
<dbReference type="Proteomes" id="UP000542342">
    <property type="component" value="Unassembled WGS sequence"/>
</dbReference>
<dbReference type="InterPro" id="IPR045584">
    <property type="entry name" value="Pilin-like"/>
</dbReference>
<keyword evidence="1" id="KW-0472">Membrane</keyword>
<dbReference type="EMBL" id="JACEFB010000001">
    <property type="protein sequence ID" value="MBA2224974.1"/>
    <property type="molecule type" value="Genomic_DNA"/>
</dbReference>
<keyword evidence="1" id="KW-1133">Transmembrane helix</keyword>
<protein>
    <submittedName>
        <fullName evidence="3">DUF1559 domain-containing protein</fullName>
    </submittedName>
</protein>
<name>A0A7V8VBH0_9BACT</name>
<dbReference type="InterPro" id="IPR011453">
    <property type="entry name" value="DUF1559"/>
</dbReference>
<dbReference type="NCBIfam" id="TIGR04294">
    <property type="entry name" value="pre_pil_HX9DG"/>
    <property type="match status" value="1"/>
</dbReference>
<evidence type="ECO:0000313" key="4">
    <source>
        <dbReference type="Proteomes" id="UP000542342"/>
    </source>
</evidence>
<dbReference type="PANTHER" id="PTHR30093">
    <property type="entry name" value="GENERAL SECRETION PATHWAY PROTEIN G"/>
    <property type="match status" value="1"/>
</dbReference>